<gene>
    <name evidence="1" type="ORF">METZ01_LOCUS273569</name>
</gene>
<accession>A0A382KAQ0</accession>
<dbReference type="AlphaFoldDB" id="A0A382KAQ0"/>
<sequence>MRRLVVRGLVVVCVLPLLVGCVSYGEYNRLKGELELAEQANRQ</sequence>
<reference evidence="1" key="1">
    <citation type="submission" date="2018-05" db="EMBL/GenBank/DDBJ databases">
        <authorList>
            <person name="Lanie J.A."/>
            <person name="Ng W.-L."/>
            <person name="Kazmierczak K.M."/>
            <person name="Andrzejewski T.M."/>
            <person name="Davidsen T.M."/>
            <person name="Wayne K.J."/>
            <person name="Tettelin H."/>
            <person name="Glass J.I."/>
            <person name="Rusch D."/>
            <person name="Podicherti R."/>
            <person name="Tsui H.-C.T."/>
            <person name="Winkler M.E."/>
        </authorList>
    </citation>
    <scope>NUCLEOTIDE SEQUENCE</scope>
</reference>
<dbReference type="PROSITE" id="PS51257">
    <property type="entry name" value="PROKAR_LIPOPROTEIN"/>
    <property type="match status" value="1"/>
</dbReference>
<protein>
    <submittedName>
        <fullName evidence="1">Uncharacterized protein</fullName>
    </submittedName>
</protein>
<feature type="non-terminal residue" evidence="1">
    <location>
        <position position="43"/>
    </location>
</feature>
<name>A0A382KAQ0_9ZZZZ</name>
<proteinExistence type="predicted"/>
<evidence type="ECO:0000313" key="1">
    <source>
        <dbReference type="EMBL" id="SVC20715.1"/>
    </source>
</evidence>
<dbReference type="EMBL" id="UINC01079063">
    <property type="protein sequence ID" value="SVC20715.1"/>
    <property type="molecule type" value="Genomic_DNA"/>
</dbReference>
<organism evidence="1">
    <name type="scientific">marine metagenome</name>
    <dbReference type="NCBI Taxonomy" id="408172"/>
    <lineage>
        <taxon>unclassified sequences</taxon>
        <taxon>metagenomes</taxon>
        <taxon>ecological metagenomes</taxon>
    </lineage>
</organism>